<dbReference type="InterPro" id="IPR010730">
    <property type="entry name" value="HET"/>
</dbReference>
<evidence type="ECO:0000256" key="2">
    <source>
        <dbReference type="PIRSR" id="PIRSR601765-1"/>
    </source>
</evidence>
<feature type="domain" description="Heterokaryon incompatibility" evidence="4">
    <location>
        <begin position="174"/>
        <end position="222"/>
    </location>
</feature>
<keyword evidence="2" id="KW-0862">Zinc</keyword>
<feature type="binding site" evidence="2">
    <location>
        <position position="47"/>
    </location>
    <ligand>
        <name>Zn(2+)</name>
        <dbReference type="ChEBI" id="CHEBI:29105"/>
    </ligand>
</feature>
<feature type="compositionally biased region" description="Basic and acidic residues" evidence="3">
    <location>
        <begin position="148"/>
        <end position="165"/>
    </location>
</feature>
<dbReference type="EMBL" id="JAAMPI010000817">
    <property type="protein sequence ID" value="KAF4628402.1"/>
    <property type="molecule type" value="Genomic_DNA"/>
</dbReference>
<dbReference type="Pfam" id="PF06985">
    <property type="entry name" value="HET"/>
    <property type="match status" value="1"/>
</dbReference>
<evidence type="ECO:0000259" key="4">
    <source>
        <dbReference type="Pfam" id="PF06985"/>
    </source>
</evidence>
<feature type="region of interest" description="Disordered" evidence="3">
    <location>
        <begin position="148"/>
        <end position="173"/>
    </location>
</feature>
<dbReference type="InterPro" id="IPR001765">
    <property type="entry name" value="Carbonic_anhydrase"/>
</dbReference>
<feature type="binding site" evidence="2">
    <location>
        <position position="105"/>
    </location>
    <ligand>
        <name>Zn(2+)</name>
        <dbReference type="ChEBI" id="CHEBI:29105"/>
    </ligand>
</feature>
<gene>
    <name evidence="5" type="ORF">G7Y89_g9750</name>
</gene>
<comment type="cofactor">
    <cofactor evidence="2">
        <name>Zn(2+)</name>
        <dbReference type="ChEBI" id="CHEBI:29105"/>
    </cofactor>
    <text evidence="2">Binds 1 zinc ion per subunit.</text>
</comment>
<evidence type="ECO:0000256" key="1">
    <source>
        <dbReference type="ARBA" id="ARBA00006217"/>
    </source>
</evidence>
<reference evidence="5 6" key="1">
    <citation type="submission" date="2020-03" db="EMBL/GenBank/DDBJ databases">
        <title>Draft Genome Sequence of Cudoniella acicularis.</title>
        <authorList>
            <person name="Buettner E."/>
            <person name="Kellner H."/>
        </authorList>
    </citation>
    <scope>NUCLEOTIDE SEQUENCE [LARGE SCALE GENOMIC DNA]</scope>
    <source>
        <strain evidence="5 6">DSM 108380</strain>
    </source>
</reference>
<dbReference type="InterPro" id="IPR036874">
    <property type="entry name" value="Carbonic_anhydrase_sf"/>
</dbReference>
<evidence type="ECO:0000313" key="5">
    <source>
        <dbReference type="EMBL" id="KAF4628402.1"/>
    </source>
</evidence>
<dbReference type="SUPFAM" id="SSF53056">
    <property type="entry name" value="beta-carbonic anhydrase, cab"/>
    <property type="match status" value="1"/>
</dbReference>
<protein>
    <recommendedName>
        <fullName evidence="4">Heterokaryon incompatibility domain-containing protein</fullName>
    </recommendedName>
</protein>
<comment type="caution">
    <text evidence="5">The sequence shown here is derived from an EMBL/GenBank/DDBJ whole genome shotgun (WGS) entry which is preliminary data.</text>
</comment>
<dbReference type="AlphaFoldDB" id="A0A8H4RHR7"/>
<sequence length="563" mass="65127">MPFNVPLILGTPYDILPVPRDLISSPSSTKAETKEPKTHILWVGCSDSSVLETDCLDVDRAEMFVHRNLGHVLSNQEDLASRSAVEWCVELLKVDHIVICGHYDCSLIAGHENEVVNAWYRDVSKLHTQNHAHLSSKSIDLDERARHRKFEERRDPPTRDQEGRRCTPLPGTPPATISDAMKVVRALGYCYLWVDSLCITQGDPVETKLQIVKMAPIYSNSQPGDNQRVTRVQGDIVLGTLLPGFDQMVMDTKWGSRVLTYQEFMLSRRILIFTEIKTLYHCATLTYRESRVEYWSERQIFWRGDWVRNLESSNEYKIYVILAQNCDNNHQQRDLYEICIAHYTTRQMSYDTDSLNAFKGLLKVMQQQFETRTTFGLLNRQLLKSLAWRPSKTLRRRTETFTTVEGVTYEKPLFPSWTWAAWEGAVIYDSPSYHGINPMCLVFEPLPIPLPAIQPLAHRFSSQVLLQKSEEERELMGMLPIVAKCATFDFTSTQKTNFPVFFTLSRCSDARFRDDISDEEALHLSARETFILLYKHWRKYRVMLIDLFEYPLLFPAQVSISSL</sequence>
<keyword evidence="6" id="KW-1185">Reference proteome</keyword>
<evidence type="ECO:0000256" key="3">
    <source>
        <dbReference type="SAM" id="MobiDB-lite"/>
    </source>
</evidence>
<dbReference type="PANTHER" id="PTHR33112:SF12">
    <property type="entry name" value="HETEROKARYON INCOMPATIBILITY DOMAIN-CONTAINING PROTEIN"/>
    <property type="match status" value="1"/>
</dbReference>
<name>A0A8H4RHR7_9HELO</name>
<feature type="binding site" evidence="2">
    <location>
        <position position="102"/>
    </location>
    <ligand>
        <name>Zn(2+)</name>
        <dbReference type="ChEBI" id="CHEBI:29105"/>
    </ligand>
</feature>
<accession>A0A8H4RHR7</accession>
<dbReference type="PANTHER" id="PTHR33112">
    <property type="entry name" value="DOMAIN PROTEIN, PUTATIVE-RELATED"/>
    <property type="match status" value="1"/>
</dbReference>
<evidence type="ECO:0000313" key="6">
    <source>
        <dbReference type="Proteomes" id="UP000566819"/>
    </source>
</evidence>
<proteinExistence type="inferred from homology"/>
<feature type="binding site" evidence="2">
    <location>
        <position position="45"/>
    </location>
    <ligand>
        <name>Zn(2+)</name>
        <dbReference type="ChEBI" id="CHEBI:29105"/>
    </ligand>
</feature>
<dbReference type="Pfam" id="PF00484">
    <property type="entry name" value="Pro_CA"/>
    <property type="match status" value="1"/>
</dbReference>
<dbReference type="GO" id="GO:0008270">
    <property type="term" value="F:zinc ion binding"/>
    <property type="evidence" value="ECO:0007669"/>
    <property type="project" value="InterPro"/>
</dbReference>
<comment type="similarity">
    <text evidence="1">Belongs to the beta-class carbonic anhydrase family.</text>
</comment>
<dbReference type="SMART" id="SM00947">
    <property type="entry name" value="Pro_CA"/>
    <property type="match status" value="1"/>
</dbReference>
<keyword evidence="2" id="KW-0479">Metal-binding</keyword>
<dbReference type="Proteomes" id="UP000566819">
    <property type="component" value="Unassembled WGS sequence"/>
</dbReference>
<dbReference type="Gene3D" id="3.40.1050.10">
    <property type="entry name" value="Carbonic anhydrase"/>
    <property type="match status" value="1"/>
</dbReference>
<organism evidence="5 6">
    <name type="scientific">Cudoniella acicularis</name>
    <dbReference type="NCBI Taxonomy" id="354080"/>
    <lineage>
        <taxon>Eukaryota</taxon>
        <taxon>Fungi</taxon>
        <taxon>Dikarya</taxon>
        <taxon>Ascomycota</taxon>
        <taxon>Pezizomycotina</taxon>
        <taxon>Leotiomycetes</taxon>
        <taxon>Helotiales</taxon>
        <taxon>Tricladiaceae</taxon>
        <taxon>Cudoniella</taxon>
    </lineage>
</organism>
<dbReference type="GO" id="GO:0004089">
    <property type="term" value="F:carbonate dehydratase activity"/>
    <property type="evidence" value="ECO:0007669"/>
    <property type="project" value="InterPro"/>
</dbReference>
<dbReference type="OrthoDB" id="10248475at2759"/>